<dbReference type="Gene3D" id="3.40.50.300">
    <property type="entry name" value="P-loop containing nucleotide triphosphate hydrolases"/>
    <property type="match status" value="1"/>
</dbReference>
<dbReference type="PANTHER" id="PTHR37291">
    <property type="entry name" value="5-METHYLCYTOSINE-SPECIFIC RESTRICTION ENZYME B"/>
    <property type="match status" value="1"/>
</dbReference>
<keyword evidence="2" id="KW-0378">Hydrolase</keyword>
<dbReference type="GO" id="GO:0005524">
    <property type="term" value="F:ATP binding"/>
    <property type="evidence" value="ECO:0007669"/>
    <property type="project" value="InterPro"/>
</dbReference>
<dbReference type="Pfam" id="PF07728">
    <property type="entry name" value="AAA_5"/>
    <property type="match status" value="1"/>
</dbReference>
<dbReference type="PANTHER" id="PTHR37291:SF1">
    <property type="entry name" value="TYPE IV METHYL-DIRECTED RESTRICTION ENZYME ECOKMCRB SUBUNIT"/>
    <property type="match status" value="1"/>
</dbReference>
<protein>
    <submittedName>
        <fullName evidence="2">5-methylcytosine-specific restriction enzyme B</fullName>
        <ecNumber evidence="2">3.1.21.-</ecNumber>
    </submittedName>
</protein>
<dbReference type="InterPro" id="IPR052934">
    <property type="entry name" value="Methyl-DNA_Rec/Restrict_Enz"/>
</dbReference>
<reference evidence="2 3" key="1">
    <citation type="submission" date="2015-02" db="EMBL/GenBank/DDBJ databases">
        <title>Draft genome sequences of ten Microbacterium spp. with emphasis on heavy metal contaminated environments.</title>
        <authorList>
            <person name="Corretto E."/>
        </authorList>
    </citation>
    <scope>NUCLEOTIDE SEQUENCE [LARGE SCALE GENOMIC DNA]</scope>
    <source>
        <strain evidence="2 3">DSM 8608</strain>
    </source>
</reference>
<dbReference type="InterPro" id="IPR027417">
    <property type="entry name" value="P-loop_NTPase"/>
</dbReference>
<dbReference type="PATRIC" id="fig|69370.6.peg.45"/>
<dbReference type="RefSeq" id="WP_045296074.1">
    <property type="nucleotide sequence ID" value="NZ_JYJA01000010.1"/>
</dbReference>
<evidence type="ECO:0000313" key="3">
    <source>
        <dbReference type="Proteomes" id="UP000034098"/>
    </source>
</evidence>
<comment type="caution">
    <text evidence="2">The sequence shown here is derived from an EMBL/GenBank/DDBJ whole genome shotgun (WGS) entry which is preliminary data.</text>
</comment>
<keyword evidence="3" id="KW-1185">Reference proteome</keyword>
<dbReference type="SUPFAM" id="SSF52540">
    <property type="entry name" value="P-loop containing nucleoside triphosphate hydrolases"/>
    <property type="match status" value="1"/>
</dbReference>
<dbReference type="EC" id="3.1.21.-" evidence="2"/>
<dbReference type="EMBL" id="JYJA01000010">
    <property type="protein sequence ID" value="KJL45766.1"/>
    <property type="molecule type" value="Genomic_DNA"/>
</dbReference>
<dbReference type="Proteomes" id="UP000034098">
    <property type="component" value="Unassembled WGS sequence"/>
</dbReference>
<dbReference type="GO" id="GO:0016887">
    <property type="term" value="F:ATP hydrolysis activity"/>
    <property type="evidence" value="ECO:0007669"/>
    <property type="project" value="InterPro"/>
</dbReference>
<accession>A0A0M2HMT6</accession>
<gene>
    <name evidence="2" type="primary">mcrB</name>
    <name evidence="2" type="ORF">RS82_00046</name>
</gene>
<feature type="domain" description="ATPase dynein-related AAA" evidence="1">
    <location>
        <begin position="308"/>
        <end position="432"/>
    </location>
</feature>
<name>A0A0M2HMT6_MICTR</name>
<sequence length="570" mass="60934">MSLTRNTTLASLTTTAAQVAPGMSLQEVMDIADQNSAESASSWVESMFTFHGGILADDAWLRAARNSDTATANALAWAARVFAEPRIAKVVEDTLAGDDGSFDAASFSTDVATRAFEALGVTGSPRKAASSLLNQAAAAPLFEPEKHGGAIIGAVRFIPTAQFVPAVVEFLEERIRGQVSKVVAKRGDAVELALLWKANRWFGLTKDEFRTAARPRATTPLSSRTPLPADLRLLHEEARRRKQVVLQGAPGTGKTFVAKRYVEWAAAGRGGDSNLSAILAALPSNERTPADVAHAAIRQGLTAVWDIAQFHPSYGYEDFVRTLATTPTANGVTFRAEHRVLSFLAAVAVELRAADSECDVILIVDEVNRADIARVFGELLYALEYRDAPVRTPYTVDGNASMTLPSNLILLGTMNTADRSIALIDYALRRRFTFITLEPDVSVIDAASWHGTADKDAARHLFEAISGLFTTADNNAALAVGHSYFLPSGDATDEAESLNSVARRFAYEVVPLLNEYAAEGLVDSAKLASVLSTVGVDGDADKQDSVEEALRTWLASSGPDYDGTAPSGDA</sequence>
<evidence type="ECO:0000313" key="2">
    <source>
        <dbReference type="EMBL" id="KJL45766.1"/>
    </source>
</evidence>
<organism evidence="2 3">
    <name type="scientific">Microbacterium trichothecenolyticum</name>
    <name type="common">Aureobacterium trichothecenolyticum</name>
    <dbReference type="NCBI Taxonomy" id="69370"/>
    <lineage>
        <taxon>Bacteria</taxon>
        <taxon>Bacillati</taxon>
        <taxon>Actinomycetota</taxon>
        <taxon>Actinomycetes</taxon>
        <taxon>Micrococcales</taxon>
        <taxon>Microbacteriaceae</taxon>
        <taxon>Microbacterium</taxon>
    </lineage>
</organism>
<evidence type="ECO:0000259" key="1">
    <source>
        <dbReference type="Pfam" id="PF07728"/>
    </source>
</evidence>
<dbReference type="AlphaFoldDB" id="A0A0M2HMT6"/>
<dbReference type="InterPro" id="IPR011704">
    <property type="entry name" value="ATPase_dyneun-rel_AAA"/>
</dbReference>
<proteinExistence type="predicted"/>